<dbReference type="EMBL" id="BPLR01003995">
    <property type="protein sequence ID" value="GIX91102.1"/>
    <property type="molecule type" value="Genomic_DNA"/>
</dbReference>
<name>A0AAV4P1J5_CAEEX</name>
<dbReference type="AlphaFoldDB" id="A0AAV4P1J5"/>
<feature type="region of interest" description="Disordered" evidence="1">
    <location>
        <begin position="1"/>
        <end position="28"/>
    </location>
</feature>
<gene>
    <name evidence="2" type="primary">SNRK</name>
    <name evidence="2" type="ORF">CEXT_273041</name>
</gene>
<proteinExistence type="predicted"/>
<keyword evidence="3" id="KW-1185">Reference proteome</keyword>
<dbReference type="Proteomes" id="UP001054945">
    <property type="component" value="Unassembled WGS sequence"/>
</dbReference>
<reference evidence="2 3" key="1">
    <citation type="submission" date="2021-06" db="EMBL/GenBank/DDBJ databases">
        <title>Caerostris extrusa draft genome.</title>
        <authorList>
            <person name="Kono N."/>
            <person name="Arakawa K."/>
        </authorList>
    </citation>
    <scope>NUCLEOTIDE SEQUENCE [LARGE SCALE GENOMIC DNA]</scope>
</reference>
<accession>A0AAV4P1J5</accession>
<comment type="caution">
    <text evidence="2">The sequence shown here is derived from an EMBL/GenBank/DDBJ whole genome shotgun (WGS) entry which is preliminary data.</text>
</comment>
<evidence type="ECO:0000313" key="2">
    <source>
        <dbReference type="EMBL" id="GIX91102.1"/>
    </source>
</evidence>
<feature type="compositionally biased region" description="Basic and acidic residues" evidence="1">
    <location>
        <begin position="1"/>
        <end position="11"/>
    </location>
</feature>
<evidence type="ECO:0000256" key="1">
    <source>
        <dbReference type="SAM" id="MobiDB-lite"/>
    </source>
</evidence>
<sequence length="198" mass="22150">MEQQKTEKSFEGPEVCIKTESSEKNPSVKCEMGCKEGMADLDSKLYGSTVVKIELPQHRELESSNSWKDSISSCQNQQVKKASFAHSVFSTESTDSLDFLSDNQPRLTSSMSCGDLSADTSRSAPKNDLPLLDLTAFLLLKFHRRFVHSGSRSTNRQRLDINQNGWKKNERKKELSTGRGSQQAVVDMKLASKCCMLC</sequence>
<organism evidence="2 3">
    <name type="scientific">Caerostris extrusa</name>
    <name type="common">Bark spider</name>
    <name type="synonym">Caerostris bankana</name>
    <dbReference type="NCBI Taxonomy" id="172846"/>
    <lineage>
        <taxon>Eukaryota</taxon>
        <taxon>Metazoa</taxon>
        <taxon>Ecdysozoa</taxon>
        <taxon>Arthropoda</taxon>
        <taxon>Chelicerata</taxon>
        <taxon>Arachnida</taxon>
        <taxon>Araneae</taxon>
        <taxon>Araneomorphae</taxon>
        <taxon>Entelegynae</taxon>
        <taxon>Araneoidea</taxon>
        <taxon>Araneidae</taxon>
        <taxon>Caerostris</taxon>
    </lineage>
</organism>
<protein>
    <submittedName>
        <fullName evidence="2">Uncharacterized protein</fullName>
    </submittedName>
</protein>
<evidence type="ECO:0000313" key="3">
    <source>
        <dbReference type="Proteomes" id="UP001054945"/>
    </source>
</evidence>